<sequence>MTCAVIAGVNFFLIIFLKSCNIKPDFPLLYHEQIDNDIMKKILILALLVIMISSCTDNSSTSKNGNVTLKASAVSTSGLTSSSSRMASTIVITDFKINIGNIKFETDEDDDRYNEEPSHEDVKLTGPFLLDLLDANKTLSQTIASLVTPNAKYEEIKIKFETGIEVGDMFGKSILIKGTIDGKEFVFWSDKDVELELDFNEPSKDFTVNSNDVSLNIKIQLDALIAKFVSLASQNLLLDTDGDGLIEITTNNDDGHHDIGESIRDLLEQQIHLDDKY</sequence>
<name>H7FM18_FLAFP</name>
<evidence type="ECO:0008006" key="3">
    <source>
        <dbReference type="Google" id="ProtNLM"/>
    </source>
</evidence>
<reference evidence="1 2" key="1">
    <citation type="journal article" date="2014" name="Acta Crystallogr. D">
        <title>Structure-based characterization and antifreeze properties of a hyperactive ice-binding protein from the Antarctic bacterium Flavobacterium frigoris PS1.</title>
        <authorList>
            <person name="Do H."/>
            <person name="Kim S.J."/>
            <person name="Kim H.J."/>
            <person name="Lee J.H."/>
        </authorList>
    </citation>
    <scope>NUCLEOTIDE SEQUENCE [LARGE SCALE GENOMIC DNA]</scope>
    <source>
        <strain evidence="1 2">PS1</strain>
    </source>
</reference>
<dbReference type="STRING" id="1086011.HJ01_00216"/>
<dbReference type="PATRIC" id="fig|1086011.3.peg.212"/>
<dbReference type="EMBL" id="AHKF01000005">
    <property type="protein sequence ID" value="EIA10476.1"/>
    <property type="molecule type" value="Genomic_DNA"/>
</dbReference>
<evidence type="ECO:0000313" key="1">
    <source>
        <dbReference type="EMBL" id="EIA10476.1"/>
    </source>
</evidence>
<organism evidence="1 2">
    <name type="scientific">Flavobacterium frigoris (strain PS1)</name>
    <dbReference type="NCBI Taxonomy" id="1086011"/>
    <lineage>
        <taxon>Bacteria</taxon>
        <taxon>Pseudomonadati</taxon>
        <taxon>Bacteroidota</taxon>
        <taxon>Flavobacteriia</taxon>
        <taxon>Flavobacteriales</taxon>
        <taxon>Flavobacteriaceae</taxon>
        <taxon>Flavobacterium</taxon>
    </lineage>
</organism>
<keyword evidence="2" id="KW-1185">Reference proteome</keyword>
<dbReference type="eggNOG" id="ENOG5030VF2">
    <property type="taxonomic scope" value="Bacteria"/>
</dbReference>
<evidence type="ECO:0000313" key="2">
    <source>
        <dbReference type="Proteomes" id="UP000005566"/>
    </source>
</evidence>
<protein>
    <recommendedName>
        <fullName evidence="3">DUF4382 domain-containing protein</fullName>
    </recommendedName>
</protein>
<proteinExistence type="predicted"/>
<dbReference type="Proteomes" id="UP000005566">
    <property type="component" value="Unassembled WGS sequence"/>
</dbReference>
<comment type="caution">
    <text evidence="1">The sequence shown here is derived from an EMBL/GenBank/DDBJ whole genome shotgun (WGS) entry which is preliminary data.</text>
</comment>
<gene>
    <name evidence="1" type="ORF">HJ01_00216</name>
</gene>
<accession>H7FM18</accession>
<dbReference type="AlphaFoldDB" id="H7FM18"/>